<evidence type="ECO:0000313" key="2">
    <source>
        <dbReference type="EMBL" id="SIM73119.1"/>
    </source>
</evidence>
<evidence type="ECO:0000313" key="3">
    <source>
        <dbReference type="Proteomes" id="UP000185124"/>
    </source>
</evidence>
<dbReference type="EMBL" id="FSQT01000001">
    <property type="protein sequence ID" value="SIM73119.1"/>
    <property type="molecule type" value="Genomic_DNA"/>
</dbReference>
<dbReference type="STRING" id="709881.SAMN04489832_1680"/>
<accession>A0A1N5VK60</accession>
<reference evidence="3" key="1">
    <citation type="submission" date="2016-12" db="EMBL/GenBank/DDBJ databases">
        <authorList>
            <person name="Varghese N."/>
            <person name="Submissions S."/>
        </authorList>
    </citation>
    <scope>NUCLEOTIDE SEQUENCE [LARGE SCALE GENOMIC DNA]</scope>
    <source>
        <strain evidence="3">DSM 45599</strain>
    </source>
</reference>
<organism evidence="2 3">
    <name type="scientific">Micromonospora cremea</name>
    <dbReference type="NCBI Taxonomy" id="709881"/>
    <lineage>
        <taxon>Bacteria</taxon>
        <taxon>Bacillati</taxon>
        <taxon>Actinomycetota</taxon>
        <taxon>Actinomycetes</taxon>
        <taxon>Micromonosporales</taxon>
        <taxon>Micromonosporaceae</taxon>
        <taxon>Micromonospora</taxon>
    </lineage>
</organism>
<dbReference type="RefSeq" id="WP_143728285.1">
    <property type="nucleotide sequence ID" value="NZ_FSQT01000001.1"/>
</dbReference>
<proteinExistence type="predicted"/>
<evidence type="ECO:0000256" key="1">
    <source>
        <dbReference type="SAM" id="MobiDB-lite"/>
    </source>
</evidence>
<feature type="region of interest" description="Disordered" evidence="1">
    <location>
        <begin position="66"/>
        <end position="99"/>
    </location>
</feature>
<name>A0A1N5VK60_9ACTN</name>
<gene>
    <name evidence="2" type="ORF">SAMN04489832_1680</name>
</gene>
<sequence>METSGGGEADEPSTPAGGERPDVVMFEVATARRVGAQLRYNGGPWLAEIRYSAALLTMQQRLGGYAEGETVSRREFRRPSTTRSEPPITLSRPHIINSD</sequence>
<protein>
    <submittedName>
        <fullName evidence="2">Uncharacterized protein</fullName>
    </submittedName>
</protein>
<dbReference type="AlphaFoldDB" id="A0A1N5VK60"/>
<feature type="region of interest" description="Disordered" evidence="1">
    <location>
        <begin position="1"/>
        <end position="22"/>
    </location>
</feature>
<keyword evidence="3" id="KW-1185">Reference proteome</keyword>
<dbReference type="Proteomes" id="UP000185124">
    <property type="component" value="Unassembled WGS sequence"/>
</dbReference>
<dbReference type="OrthoDB" id="3411900at2"/>